<evidence type="ECO:0000256" key="1">
    <source>
        <dbReference type="SAM" id="Phobius"/>
    </source>
</evidence>
<dbReference type="Proteomes" id="UP000177579">
    <property type="component" value="Unassembled WGS sequence"/>
</dbReference>
<feature type="transmembrane region" description="Helical" evidence="1">
    <location>
        <begin position="135"/>
        <end position="156"/>
    </location>
</feature>
<feature type="transmembrane region" description="Helical" evidence="1">
    <location>
        <begin position="255"/>
        <end position="273"/>
    </location>
</feature>
<accession>A0A1F5TS26</accession>
<gene>
    <name evidence="2" type="ORF">A2531_06280</name>
</gene>
<keyword evidence="1" id="KW-0472">Membrane</keyword>
<feature type="transmembrane region" description="Helical" evidence="1">
    <location>
        <begin position="329"/>
        <end position="345"/>
    </location>
</feature>
<feature type="transmembrane region" description="Helical" evidence="1">
    <location>
        <begin position="10"/>
        <end position="28"/>
    </location>
</feature>
<feature type="transmembrane region" description="Helical" evidence="1">
    <location>
        <begin position="162"/>
        <end position="193"/>
    </location>
</feature>
<keyword evidence="1" id="KW-1133">Transmembrane helix</keyword>
<sequence length="356" mass="41682">MIKSIIKSKYFPVMILAVINLTIAYFYIKIPFICWSDFLTYQNAVNFITGNEVISFDRLFARLLTMPLSLFIGFALGFGNLAKGFVIMNIIFYFAVIWIFYKLVFEIWKDKIAALASTMLLQSNFWFFSYGAAYLADLGGHFFFLSSSFFAVKYFLNNEKKYFYYAVFSASIGMFFKEFGALGMLTLGMLILFSDIAWKKKFIEILRAAAWFLILPGIYHLWFYLKFDYTYVDWFMVPVEIDSETKSSFGLMVKVLGWLFFAGWPIFLFALWQIKKYFKKQDYKIVLAMLPASLAFFAWPFFMQRTAFVLVPWLATCCGFGLSKIKSRHIIAIILILYIIINYNIEKLIKIINLPF</sequence>
<dbReference type="EMBL" id="MFGO01000007">
    <property type="protein sequence ID" value="OGF41618.1"/>
    <property type="molecule type" value="Genomic_DNA"/>
</dbReference>
<feature type="transmembrane region" description="Helical" evidence="1">
    <location>
        <begin position="205"/>
        <end position="225"/>
    </location>
</feature>
<protein>
    <submittedName>
        <fullName evidence="2">Uncharacterized protein</fullName>
    </submittedName>
</protein>
<feature type="transmembrane region" description="Helical" evidence="1">
    <location>
        <begin position="59"/>
        <end position="78"/>
    </location>
</feature>
<comment type="caution">
    <text evidence="2">The sequence shown here is derived from an EMBL/GenBank/DDBJ whole genome shotgun (WGS) entry which is preliminary data.</text>
</comment>
<evidence type="ECO:0000313" key="2">
    <source>
        <dbReference type="EMBL" id="OGF41618.1"/>
    </source>
</evidence>
<feature type="transmembrane region" description="Helical" evidence="1">
    <location>
        <begin position="285"/>
        <end position="302"/>
    </location>
</feature>
<proteinExistence type="predicted"/>
<evidence type="ECO:0000313" key="3">
    <source>
        <dbReference type="Proteomes" id="UP000177579"/>
    </source>
</evidence>
<reference evidence="2 3" key="1">
    <citation type="journal article" date="2016" name="Nat. Commun.">
        <title>Thousands of microbial genomes shed light on interconnected biogeochemical processes in an aquifer system.</title>
        <authorList>
            <person name="Anantharaman K."/>
            <person name="Brown C.T."/>
            <person name="Hug L.A."/>
            <person name="Sharon I."/>
            <person name="Castelle C.J."/>
            <person name="Probst A.J."/>
            <person name="Thomas B.C."/>
            <person name="Singh A."/>
            <person name="Wilkins M.J."/>
            <person name="Karaoz U."/>
            <person name="Brodie E.L."/>
            <person name="Williams K.H."/>
            <person name="Hubbard S.S."/>
            <person name="Banfield J.F."/>
        </authorList>
    </citation>
    <scope>NUCLEOTIDE SEQUENCE [LARGE SCALE GENOMIC DNA]</scope>
</reference>
<feature type="transmembrane region" description="Helical" evidence="1">
    <location>
        <begin position="85"/>
        <end position="105"/>
    </location>
</feature>
<keyword evidence="1" id="KW-0812">Transmembrane</keyword>
<dbReference type="AlphaFoldDB" id="A0A1F5TS26"/>
<organism evidence="2 3">
    <name type="scientific">Candidatus Falkowbacteria bacterium RIFOXYD2_FULL_34_120</name>
    <dbReference type="NCBI Taxonomy" id="1798007"/>
    <lineage>
        <taxon>Bacteria</taxon>
        <taxon>Candidatus Falkowiibacteriota</taxon>
    </lineage>
</organism>
<name>A0A1F5TS26_9BACT</name>